<protein>
    <recommendedName>
        <fullName evidence="4">Glycerol-3-phosphate dehydrogenase</fullName>
    </recommendedName>
</protein>
<sequence length="333" mass="36455">MPDAVTNAEVEDVLSSIRRLVSEDKRVPAEQKPKANSDRLVLTPALRVAEMPQSDRDAQQNTAADDVRARAEFDAPAQEIADPDAGDVSADMDDLYEDGDSEEAVIDALLAETAADDLTENDDHAEANDTALAEDEAVEKAVFTHRRPRPESATSETPTEARSLRDVFRAVDAQEAEEARKAAVLPHVPEYRGPSVEPRVTPRSLSAKIAVLEEVIARTDDQWEPDGAGRDDYAGTEQPAMAWEDTSDETGTDEPSTTPEPTIFAGEPPRKEAASEDVLASDVDVMDEEALRDLVSDIVRQELQGALGERITRNVRKLVRREIHRALAAQELE</sequence>
<dbReference type="Proteomes" id="UP001165396">
    <property type="component" value="Unassembled WGS sequence"/>
</dbReference>
<evidence type="ECO:0000256" key="1">
    <source>
        <dbReference type="SAM" id="MobiDB-lite"/>
    </source>
</evidence>
<evidence type="ECO:0008006" key="4">
    <source>
        <dbReference type="Google" id="ProtNLM"/>
    </source>
</evidence>
<feature type="region of interest" description="Disordered" evidence="1">
    <location>
        <begin position="142"/>
        <end position="164"/>
    </location>
</feature>
<evidence type="ECO:0000313" key="2">
    <source>
        <dbReference type="EMBL" id="MCR8828105.1"/>
    </source>
</evidence>
<name>A0ABT1Z4P7_9RHOB</name>
<proteinExistence type="predicted"/>
<dbReference type="EMBL" id="JANKJG010000016">
    <property type="protein sequence ID" value="MCR8828105.1"/>
    <property type="molecule type" value="Genomic_DNA"/>
</dbReference>
<accession>A0ABT1Z4P7</accession>
<keyword evidence="3" id="KW-1185">Reference proteome</keyword>
<organism evidence="2 3">
    <name type="scientific">Pseudosulfitobacter koreensis</name>
    <dbReference type="NCBI Taxonomy" id="2968472"/>
    <lineage>
        <taxon>Bacteria</taxon>
        <taxon>Pseudomonadati</taxon>
        <taxon>Pseudomonadota</taxon>
        <taxon>Alphaproteobacteria</taxon>
        <taxon>Rhodobacterales</taxon>
        <taxon>Roseobacteraceae</taxon>
        <taxon>Pseudosulfitobacter</taxon>
    </lineage>
</organism>
<feature type="compositionally biased region" description="Acidic residues" evidence="1">
    <location>
        <begin position="81"/>
        <end position="95"/>
    </location>
</feature>
<reference evidence="2" key="1">
    <citation type="submission" date="2022-07" db="EMBL/GenBank/DDBJ databases">
        <title>Pseudosulfitobacter sp. strain AP-MA-4, whole genome sequence.</title>
        <authorList>
            <person name="Jiang Y."/>
        </authorList>
    </citation>
    <scope>NUCLEOTIDE SEQUENCE</scope>
    <source>
        <strain evidence="2">AP-MA-4</strain>
    </source>
</reference>
<feature type="region of interest" description="Disordered" evidence="1">
    <location>
        <begin position="24"/>
        <end position="95"/>
    </location>
</feature>
<comment type="caution">
    <text evidence="2">The sequence shown here is derived from an EMBL/GenBank/DDBJ whole genome shotgun (WGS) entry which is preliminary data.</text>
</comment>
<evidence type="ECO:0000313" key="3">
    <source>
        <dbReference type="Proteomes" id="UP001165396"/>
    </source>
</evidence>
<feature type="region of interest" description="Disordered" evidence="1">
    <location>
        <begin position="220"/>
        <end position="278"/>
    </location>
</feature>
<gene>
    <name evidence="2" type="ORF">NTA49_16320</name>
</gene>
<feature type="compositionally biased region" description="Basic and acidic residues" evidence="1">
    <location>
        <begin position="24"/>
        <end position="37"/>
    </location>
</feature>
<dbReference type="RefSeq" id="WP_258295876.1">
    <property type="nucleotide sequence ID" value="NZ_JANKJG010000016.1"/>
</dbReference>
<feature type="compositionally biased region" description="Basic and acidic residues" evidence="1">
    <location>
        <begin position="220"/>
        <end position="233"/>
    </location>
</feature>